<dbReference type="GO" id="GO:0000981">
    <property type="term" value="F:DNA-binding transcription factor activity, RNA polymerase II-specific"/>
    <property type="evidence" value="ECO:0007669"/>
    <property type="project" value="InterPro"/>
</dbReference>
<proteinExistence type="predicted"/>
<evidence type="ECO:0000313" key="4">
    <source>
        <dbReference type="Proteomes" id="UP001283341"/>
    </source>
</evidence>
<feature type="region of interest" description="Disordered" evidence="2">
    <location>
        <begin position="1"/>
        <end position="28"/>
    </location>
</feature>
<accession>A0AAE0MFF0</accession>
<keyword evidence="1" id="KW-0539">Nucleus</keyword>
<evidence type="ECO:0000256" key="2">
    <source>
        <dbReference type="SAM" id="MobiDB-lite"/>
    </source>
</evidence>
<name>A0AAE0MFF0_9PEZI</name>
<evidence type="ECO:0008006" key="5">
    <source>
        <dbReference type="Google" id="ProtNLM"/>
    </source>
</evidence>
<dbReference type="AlphaFoldDB" id="A0AAE0MFF0"/>
<dbReference type="InterPro" id="IPR001138">
    <property type="entry name" value="Zn2Cys6_DnaBD"/>
</dbReference>
<reference evidence="3" key="1">
    <citation type="journal article" date="2023" name="Mol. Phylogenet. Evol.">
        <title>Genome-scale phylogeny and comparative genomics of the fungal order Sordariales.</title>
        <authorList>
            <person name="Hensen N."/>
            <person name="Bonometti L."/>
            <person name="Westerberg I."/>
            <person name="Brannstrom I.O."/>
            <person name="Guillou S."/>
            <person name="Cros-Aarteil S."/>
            <person name="Calhoun S."/>
            <person name="Haridas S."/>
            <person name="Kuo A."/>
            <person name="Mondo S."/>
            <person name="Pangilinan J."/>
            <person name="Riley R."/>
            <person name="LaButti K."/>
            <person name="Andreopoulos B."/>
            <person name="Lipzen A."/>
            <person name="Chen C."/>
            <person name="Yan M."/>
            <person name="Daum C."/>
            <person name="Ng V."/>
            <person name="Clum A."/>
            <person name="Steindorff A."/>
            <person name="Ohm R.A."/>
            <person name="Martin F."/>
            <person name="Silar P."/>
            <person name="Natvig D.O."/>
            <person name="Lalanne C."/>
            <person name="Gautier V."/>
            <person name="Ament-Velasquez S.L."/>
            <person name="Kruys A."/>
            <person name="Hutchinson M.I."/>
            <person name="Powell A.J."/>
            <person name="Barry K."/>
            <person name="Miller A.N."/>
            <person name="Grigoriev I.V."/>
            <person name="Debuchy R."/>
            <person name="Gladieux P."/>
            <person name="Hiltunen Thoren M."/>
            <person name="Johannesson H."/>
        </authorList>
    </citation>
    <scope>NUCLEOTIDE SEQUENCE</scope>
    <source>
        <strain evidence="3">CBS 118394</strain>
    </source>
</reference>
<keyword evidence="4" id="KW-1185">Reference proteome</keyword>
<dbReference type="EMBL" id="JAUEDM010000001">
    <property type="protein sequence ID" value="KAK3329044.1"/>
    <property type="molecule type" value="Genomic_DNA"/>
</dbReference>
<dbReference type="Proteomes" id="UP001283341">
    <property type="component" value="Unassembled WGS sequence"/>
</dbReference>
<dbReference type="CDD" id="cd00067">
    <property type="entry name" value="GAL4"/>
    <property type="match status" value="1"/>
</dbReference>
<evidence type="ECO:0000313" key="3">
    <source>
        <dbReference type="EMBL" id="KAK3329044.1"/>
    </source>
</evidence>
<sequence>MISVVASGELDDDVQMIDSGPESPQPQVVWPTLSGIKPPLLQTIELTPASVETYGASLHSTQNYMRPQGDSGKRGGSSSTTRHPASSPSGVRSRTLRHPEDTNEVRKKGACYRCRISRVKCNTDEPCHKCNIAPSKPGGEFVRETCIRDEPSKVGGVTAVHERWSWNEPLNLRRDDLKKASRGFLLVRFEDTPNGPFLKVATNSFTRPDRESNGSSLYDIIPNEGPAFDDDICNWAKNQILFENKQDFESCHEKLLQSYVETNGLQKAPRDTQTKLLEKVLRMRCMWKVWSCERFVIRTADDSPLPGSWDVSVVQDYLHRVAEQALSIVEKNILADLDKYLSPISPGDTKANISMYIAMWMILWQMILLYRQSLERTLRHQELRQQQPNAAPFVLGMNAASSKRYKFREVTEKLYNAVVVMYSELFRTRKVLEGLKDAGVNEFGNDSILYRAFRETWKARDSFYRQIDEDRGFHHNGLLGSLVVDKEKAAFKKGRGHKANV</sequence>
<protein>
    <recommendedName>
        <fullName evidence="5">Zn(2)-C6 fungal-type domain-containing protein</fullName>
    </recommendedName>
</protein>
<gene>
    <name evidence="3" type="ORF">B0H66DRAFT_11384</name>
</gene>
<dbReference type="GO" id="GO:0008270">
    <property type="term" value="F:zinc ion binding"/>
    <property type="evidence" value="ECO:0007669"/>
    <property type="project" value="InterPro"/>
</dbReference>
<evidence type="ECO:0000256" key="1">
    <source>
        <dbReference type="ARBA" id="ARBA00023242"/>
    </source>
</evidence>
<feature type="compositionally biased region" description="Polar residues" evidence="2">
    <location>
        <begin position="80"/>
        <end position="92"/>
    </location>
</feature>
<comment type="caution">
    <text evidence="3">The sequence shown here is derived from an EMBL/GenBank/DDBJ whole genome shotgun (WGS) entry which is preliminary data.</text>
</comment>
<organism evidence="3 4">
    <name type="scientific">Apodospora peruviana</name>
    <dbReference type="NCBI Taxonomy" id="516989"/>
    <lineage>
        <taxon>Eukaryota</taxon>
        <taxon>Fungi</taxon>
        <taxon>Dikarya</taxon>
        <taxon>Ascomycota</taxon>
        <taxon>Pezizomycotina</taxon>
        <taxon>Sordariomycetes</taxon>
        <taxon>Sordariomycetidae</taxon>
        <taxon>Sordariales</taxon>
        <taxon>Lasiosphaeriaceae</taxon>
        <taxon>Apodospora</taxon>
    </lineage>
</organism>
<reference evidence="3" key="2">
    <citation type="submission" date="2023-06" db="EMBL/GenBank/DDBJ databases">
        <authorList>
            <consortium name="Lawrence Berkeley National Laboratory"/>
            <person name="Haridas S."/>
            <person name="Hensen N."/>
            <person name="Bonometti L."/>
            <person name="Westerberg I."/>
            <person name="Brannstrom I.O."/>
            <person name="Guillou S."/>
            <person name="Cros-Aarteil S."/>
            <person name="Calhoun S."/>
            <person name="Kuo A."/>
            <person name="Mondo S."/>
            <person name="Pangilinan J."/>
            <person name="Riley R."/>
            <person name="Labutti K."/>
            <person name="Andreopoulos B."/>
            <person name="Lipzen A."/>
            <person name="Chen C."/>
            <person name="Yanf M."/>
            <person name="Daum C."/>
            <person name="Ng V."/>
            <person name="Clum A."/>
            <person name="Steindorff A."/>
            <person name="Ohm R."/>
            <person name="Martin F."/>
            <person name="Silar P."/>
            <person name="Natvig D."/>
            <person name="Lalanne C."/>
            <person name="Gautier V."/>
            <person name="Ament-Velasquez S.L."/>
            <person name="Kruys A."/>
            <person name="Hutchinson M.I."/>
            <person name="Powell A.J."/>
            <person name="Barry K."/>
            <person name="Miller A.N."/>
            <person name="Grigoriev I.V."/>
            <person name="Debuchy R."/>
            <person name="Gladieux P."/>
            <person name="Thoren M.H."/>
            <person name="Johannesson H."/>
        </authorList>
    </citation>
    <scope>NUCLEOTIDE SEQUENCE</scope>
    <source>
        <strain evidence="3">CBS 118394</strain>
    </source>
</reference>
<feature type="region of interest" description="Disordered" evidence="2">
    <location>
        <begin position="60"/>
        <end position="102"/>
    </location>
</feature>